<proteinExistence type="predicted"/>
<gene>
    <name evidence="2" type="ORF">METZ01_LOCUS301655</name>
</gene>
<feature type="non-terminal residue" evidence="2">
    <location>
        <position position="122"/>
    </location>
</feature>
<dbReference type="AlphaFoldDB" id="A0A382MNA2"/>
<dbReference type="EMBL" id="UINC01093964">
    <property type="protein sequence ID" value="SVC48801.1"/>
    <property type="molecule type" value="Genomic_DNA"/>
</dbReference>
<evidence type="ECO:0000313" key="2">
    <source>
        <dbReference type="EMBL" id="SVC48801.1"/>
    </source>
</evidence>
<reference evidence="2" key="1">
    <citation type="submission" date="2018-05" db="EMBL/GenBank/DDBJ databases">
        <authorList>
            <person name="Lanie J.A."/>
            <person name="Ng W.-L."/>
            <person name="Kazmierczak K.M."/>
            <person name="Andrzejewski T.M."/>
            <person name="Davidsen T.M."/>
            <person name="Wayne K.J."/>
            <person name="Tettelin H."/>
            <person name="Glass J.I."/>
            <person name="Rusch D."/>
            <person name="Podicherti R."/>
            <person name="Tsui H.-C.T."/>
            <person name="Winkler M.E."/>
        </authorList>
    </citation>
    <scope>NUCLEOTIDE SEQUENCE</scope>
</reference>
<dbReference type="Pfam" id="PF02625">
    <property type="entry name" value="XdhC_CoxI"/>
    <property type="match status" value="1"/>
</dbReference>
<organism evidence="2">
    <name type="scientific">marine metagenome</name>
    <dbReference type="NCBI Taxonomy" id="408172"/>
    <lineage>
        <taxon>unclassified sequences</taxon>
        <taxon>metagenomes</taxon>
        <taxon>ecological metagenomes</taxon>
    </lineage>
</organism>
<name>A0A382MNA2_9ZZZZ</name>
<protein>
    <recommendedName>
        <fullName evidence="1">XdhC- CoxI domain-containing protein</fullName>
    </recommendedName>
</protein>
<dbReference type="InterPro" id="IPR052698">
    <property type="entry name" value="MoCofactor_Util/Proc"/>
</dbReference>
<sequence>MLEEFFLEYLKLKNARETFATAMVVQHGTPISGKTGDKAIIRADGSIHGWIGGGCAHPIVIEEALAQMNSGHSKLINIDPQTKSAEGVEVKHFQMTCHSGGSLSVHIEPVFPNPLVVVFGDS</sequence>
<feature type="domain" description="XdhC- CoxI" evidence="1">
    <location>
        <begin position="14"/>
        <end position="77"/>
    </location>
</feature>
<accession>A0A382MNA2</accession>
<dbReference type="PANTHER" id="PTHR30388">
    <property type="entry name" value="ALDEHYDE OXIDOREDUCTASE MOLYBDENUM COFACTOR ASSEMBLY PROTEIN"/>
    <property type="match status" value="1"/>
</dbReference>
<dbReference type="InterPro" id="IPR003777">
    <property type="entry name" value="XdhC_CoxI"/>
</dbReference>
<dbReference type="PANTHER" id="PTHR30388:SF6">
    <property type="entry name" value="XANTHINE DEHYDROGENASE SUBUNIT A-RELATED"/>
    <property type="match status" value="1"/>
</dbReference>
<evidence type="ECO:0000259" key="1">
    <source>
        <dbReference type="Pfam" id="PF02625"/>
    </source>
</evidence>